<comment type="caution">
    <text evidence="2">The sequence shown here is derived from an EMBL/GenBank/DDBJ whole genome shotgun (WGS) entry which is preliminary data.</text>
</comment>
<evidence type="ECO:0000313" key="2">
    <source>
        <dbReference type="EMBL" id="GEP67850.1"/>
    </source>
</evidence>
<keyword evidence="1" id="KW-0812">Transmembrane</keyword>
<sequence length="68" mass="7367">MPTLIALAYLDALLTTARHRVRDRDQVHHETGASTLELVIIILGLIAVAGVLVVALTAAVQRRVDQIN</sequence>
<name>A0A512P9I5_9CELL</name>
<gene>
    <name evidence="2" type="ORF">CSO01_05650</name>
</gene>
<feature type="transmembrane region" description="Helical" evidence="1">
    <location>
        <begin position="38"/>
        <end position="60"/>
    </location>
</feature>
<dbReference type="EMBL" id="BKAL01000002">
    <property type="protein sequence ID" value="GEP67850.1"/>
    <property type="molecule type" value="Genomic_DNA"/>
</dbReference>
<keyword evidence="3" id="KW-1185">Reference proteome</keyword>
<proteinExistence type="predicted"/>
<evidence type="ECO:0000256" key="1">
    <source>
        <dbReference type="SAM" id="Phobius"/>
    </source>
</evidence>
<keyword evidence="1" id="KW-1133">Transmembrane helix</keyword>
<organism evidence="2 3">
    <name type="scientific">Cellulomonas soli</name>
    <dbReference type="NCBI Taxonomy" id="931535"/>
    <lineage>
        <taxon>Bacteria</taxon>
        <taxon>Bacillati</taxon>
        <taxon>Actinomycetota</taxon>
        <taxon>Actinomycetes</taxon>
        <taxon>Micrococcales</taxon>
        <taxon>Cellulomonadaceae</taxon>
        <taxon>Cellulomonas</taxon>
    </lineage>
</organism>
<dbReference type="AlphaFoldDB" id="A0A512P9I5"/>
<dbReference type="RefSeq" id="WP_146951641.1">
    <property type="nucleotide sequence ID" value="NZ_BAABBJ010000015.1"/>
</dbReference>
<protein>
    <submittedName>
        <fullName evidence="2">Uncharacterized protein</fullName>
    </submittedName>
</protein>
<evidence type="ECO:0000313" key="3">
    <source>
        <dbReference type="Proteomes" id="UP000321798"/>
    </source>
</evidence>
<reference evidence="2 3" key="1">
    <citation type="submission" date="2019-07" db="EMBL/GenBank/DDBJ databases">
        <title>Whole genome shotgun sequence of Cellulomonas soli NBRC 109434.</title>
        <authorList>
            <person name="Hosoyama A."/>
            <person name="Uohara A."/>
            <person name="Ohji S."/>
            <person name="Ichikawa N."/>
        </authorList>
    </citation>
    <scope>NUCLEOTIDE SEQUENCE [LARGE SCALE GENOMIC DNA]</scope>
    <source>
        <strain evidence="2 3">NBRC 109434</strain>
    </source>
</reference>
<dbReference type="Proteomes" id="UP000321798">
    <property type="component" value="Unassembled WGS sequence"/>
</dbReference>
<accession>A0A512P9I5</accession>
<keyword evidence="1" id="KW-0472">Membrane</keyword>